<dbReference type="InterPro" id="IPR007809">
    <property type="entry name" value="FlgN-like"/>
</dbReference>
<dbReference type="STRING" id="435.A0U92_08015"/>
<dbReference type="SUPFAM" id="SSF140566">
    <property type="entry name" value="FlgN-like"/>
    <property type="match status" value="1"/>
</dbReference>
<evidence type="ECO:0000256" key="1">
    <source>
        <dbReference type="ARBA" id="ARBA00002397"/>
    </source>
</evidence>
<dbReference type="EMBL" id="CP014692">
    <property type="protein sequence ID" value="AQS84732.1"/>
    <property type="molecule type" value="Genomic_DNA"/>
</dbReference>
<protein>
    <recommendedName>
        <fullName evidence="7">Flagellar protein FlgN</fullName>
    </recommendedName>
</protein>
<evidence type="ECO:0000256" key="4">
    <source>
        <dbReference type="SAM" id="MobiDB-lite"/>
    </source>
</evidence>
<evidence type="ECO:0000256" key="3">
    <source>
        <dbReference type="ARBA" id="ARBA00022795"/>
    </source>
</evidence>
<comment type="function">
    <text evidence="1">Required for the efficient initiation of filament assembly.</text>
</comment>
<dbReference type="Pfam" id="PF05130">
    <property type="entry name" value="FlgN"/>
    <property type="match status" value="1"/>
</dbReference>
<evidence type="ECO:0008006" key="7">
    <source>
        <dbReference type="Google" id="ProtNLM"/>
    </source>
</evidence>
<dbReference type="KEGG" id="aace:A0U92_08015"/>
<dbReference type="InterPro" id="IPR036679">
    <property type="entry name" value="FlgN-like_sf"/>
</dbReference>
<evidence type="ECO:0000313" key="5">
    <source>
        <dbReference type="EMBL" id="AQS84732.1"/>
    </source>
</evidence>
<keyword evidence="3" id="KW-1005">Bacterial flagellum biogenesis</keyword>
<evidence type="ECO:0000313" key="6">
    <source>
        <dbReference type="Proteomes" id="UP000188937"/>
    </source>
</evidence>
<sequence>MTDQTIAVIENANALLEEENVFLQEGNIPAVVALLRRKEAVLAQLSTVTIQCRKTLKDSGKPCCSEELPLATEKLNRTIENNRTLLQQAMIAQKHIVQLLTASLSPPGNKTHYGKDGSYNAPRSTTGSAYRKNI</sequence>
<organism evidence="5 6">
    <name type="scientific">Acetobacter aceti</name>
    <dbReference type="NCBI Taxonomy" id="435"/>
    <lineage>
        <taxon>Bacteria</taxon>
        <taxon>Pseudomonadati</taxon>
        <taxon>Pseudomonadota</taxon>
        <taxon>Alphaproteobacteria</taxon>
        <taxon>Acetobacterales</taxon>
        <taxon>Acetobacteraceae</taxon>
        <taxon>Acetobacter</taxon>
        <taxon>Acetobacter subgen. Acetobacter</taxon>
    </lineage>
</organism>
<proteinExistence type="inferred from homology"/>
<dbReference type="GO" id="GO:0044780">
    <property type="term" value="P:bacterial-type flagellum assembly"/>
    <property type="evidence" value="ECO:0007669"/>
    <property type="project" value="InterPro"/>
</dbReference>
<evidence type="ECO:0000256" key="2">
    <source>
        <dbReference type="ARBA" id="ARBA00007703"/>
    </source>
</evidence>
<keyword evidence="6" id="KW-1185">Reference proteome</keyword>
<comment type="similarity">
    <text evidence="2">Belongs to the FlgN family.</text>
</comment>
<feature type="region of interest" description="Disordered" evidence="4">
    <location>
        <begin position="108"/>
        <end position="134"/>
    </location>
</feature>
<gene>
    <name evidence="5" type="ORF">A0U92_08015</name>
</gene>
<name>A0A1U9KG00_ACEAC</name>
<accession>A0A1U9KG00</accession>
<dbReference type="RefSeq" id="WP_077812771.1">
    <property type="nucleotide sequence ID" value="NZ_CP014692.1"/>
</dbReference>
<dbReference type="Proteomes" id="UP000188937">
    <property type="component" value="Chromosome"/>
</dbReference>
<dbReference type="OrthoDB" id="7223970at2"/>
<dbReference type="AlphaFoldDB" id="A0A1U9KG00"/>
<reference evidence="5 6" key="1">
    <citation type="submission" date="2016-03" db="EMBL/GenBank/DDBJ databases">
        <title>Acetic acid bacteria sequencing.</title>
        <authorList>
            <person name="Brandt J."/>
            <person name="Jakob F."/>
            <person name="Vogel R.F."/>
        </authorList>
    </citation>
    <scope>NUCLEOTIDE SEQUENCE [LARGE SCALE GENOMIC DNA]</scope>
    <source>
        <strain evidence="5 6">TMW2.1153</strain>
    </source>
</reference>